<reference evidence="2 3" key="1">
    <citation type="submission" date="2016-07" db="EMBL/GenBank/DDBJ databases">
        <title>Pervasive Adenine N6-methylation of Active Genes in Fungi.</title>
        <authorList>
            <consortium name="DOE Joint Genome Institute"/>
            <person name="Mondo S.J."/>
            <person name="Dannebaum R.O."/>
            <person name="Kuo R.C."/>
            <person name="Labutti K."/>
            <person name="Haridas S."/>
            <person name="Kuo A."/>
            <person name="Salamov A."/>
            <person name="Ahrendt S.R."/>
            <person name="Lipzen A."/>
            <person name="Sullivan W."/>
            <person name="Andreopoulos W.B."/>
            <person name="Clum A."/>
            <person name="Lindquist E."/>
            <person name="Daum C."/>
            <person name="Ramamoorthy G.K."/>
            <person name="Gryganskyi A."/>
            <person name="Culley D."/>
            <person name="Magnuson J.K."/>
            <person name="James T.Y."/>
            <person name="O'Malley M.A."/>
            <person name="Stajich J.E."/>
            <person name="Spatafora J.W."/>
            <person name="Visel A."/>
            <person name="Grigoriev I.V."/>
        </authorList>
    </citation>
    <scope>NUCLEOTIDE SEQUENCE [LARGE SCALE GENOMIC DNA]</scope>
    <source>
        <strain evidence="2 3">68-887.2</strain>
    </source>
</reference>
<dbReference type="InterPro" id="IPR029058">
    <property type="entry name" value="AB_hydrolase_fold"/>
</dbReference>
<gene>
    <name evidence="2" type="ORF">BCR39DRAFT_273223</name>
</gene>
<dbReference type="PANTHER" id="PTHR43433">
    <property type="entry name" value="HYDROLASE, ALPHA/BETA FOLD FAMILY PROTEIN"/>
    <property type="match status" value="1"/>
</dbReference>
<dbReference type="Proteomes" id="UP000193986">
    <property type="component" value="Unassembled WGS sequence"/>
</dbReference>
<evidence type="ECO:0000259" key="1">
    <source>
        <dbReference type="Pfam" id="PF00561"/>
    </source>
</evidence>
<comment type="caution">
    <text evidence="2">The sequence shown here is derived from an EMBL/GenBank/DDBJ whole genome shotgun (WGS) entry which is preliminary data.</text>
</comment>
<dbReference type="InterPro" id="IPR000073">
    <property type="entry name" value="AB_hydrolase_1"/>
</dbReference>
<dbReference type="EMBL" id="MCFC01000051">
    <property type="protein sequence ID" value="ORY26033.1"/>
    <property type="molecule type" value="Genomic_DNA"/>
</dbReference>
<organism evidence="2 3">
    <name type="scientific">Naematelia encephala</name>
    <dbReference type="NCBI Taxonomy" id="71784"/>
    <lineage>
        <taxon>Eukaryota</taxon>
        <taxon>Fungi</taxon>
        <taxon>Dikarya</taxon>
        <taxon>Basidiomycota</taxon>
        <taxon>Agaricomycotina</taxon>
        <taxon>Tremellomycetes</taxon>
        <taxon>Tremellales</taxon>
        <taxon>Naemateliaceae</taxon>
        <taxon>Naematelia</taxon>
    </lineage>
</organism>
<evidence type="ECO:0000313" key="3">
    <source>
        <dbReference type="Proteomes" id="UP000193986"/>
    </source>
</evidence>
<dbReference type="STRING" id="71784.A0A1Y2ATX8"/>
<dbReference type="InterPro" id="IPR050471">
    <property type="entry name" value="AB_hydrolase"/>
</dbReference>
<dbReference type="InParanoid" id="A0A1Y2ATX8"/>
<dbReference type="GO" id="GO:0016787">
    <property type="term" value="F:hydrolase activity"/>
    <property type="evidence" value="ECO:0007669"/>
    <property type="project" value="UniProtKB-KW"/>
</dbReference>
<dbReference type="PANTHER" id="PTHR43433:SF5">
    <property type="entry name" value="AB HYDROLASE-1 DOMAIN-CONTAINING PROTEIN"/>
    <property type="match status" value="1"/>
</dbReference>
<dbReference type="Gene3D" id="3.40.50.1820">
    <property type="entry name" value="alpha/beta hydrolase"/>
    <property type="match status" value="1"/>
</dbReference>
<protein>
    <submittedName>
        <fullName evidence="2">Alpha/Beta hydrolase protein</fullName>
    </submittedName>
</protein>
<feature type="domain" description="AB hydrolase-1" evidence="1">
    <location>
        <begin position="9"/>
        <end position="242"/>
    </location>
</feature>
<name>A0A1Y2ATX8_9TREE</name>
<keyword evidence="2" id="KW-0378">Hydrolase</keyword>
<dbReference type="Pfam" id="PF00561">
    <property type="entry name" value="Abhydrolase_1"/>
    <property type="match status" value="1"/>
</dbReference>
<sequence length="253" mass="27705">MTSRLAASGLVDWYPIAEHLSRFRTILVLDNRGIGESKSVDEEAQLTIAQHVQDVSQLVTEAGWVEVDLLGFSMGGLIVQAVLCATGLPFKVRKAILASTSAQIVSQLGDPIPAEWEPLFNPSPDAAERVTVARSLIQGDYDPAFLVDPTNQSLLERRAVEYGNVTRPGGVVREQLKMARSLSYVQDLQHVPRGIPILSWHGTLDETLPTTHQSPILTSIKHARGLTFPCGHSWFDYFGPGHWVDVIGGFLDA</sequence>
<dbReference type="OrthoDB" id="8119704at2759"/>
<dbReference type="SUPFAM" id="SSF53474">
    <property type="entry name" value="alpha/beta-Hydrolases"/>
    <property type="match status" value="1"/>
</dbReference>
<proteinExistence type="predicted"/>
<evidence type="ECO:0000313" key="2">
    <source>
        <dbReference type="EMBL" id="ORY26033.1"/>
    </source>
</evidence>
<dbReference type="AlphaFoldDB" id="A0A1Y2ATX8"/>
<accession>A0A1Y2ATX8</accession>
<keyword evidence="3" id="KW-1185">Reference proteome</keyword>